<comment type="domain">
    <text evidence="8">The N-terminal domain determines nucleotide recognition and specific binding, while the C-terminal domain determines the specific binding to the target protein.</text>
</comment>
<dbReference type="PANTHER" id="PTHR19136:SF81">
    <property type="entry name" value="MOLYBDENUM COFACTOR GUANYLYLTRANSFERASE"/>
    <property type="match status" value="1"/>
</dbReference>
<keyword evidence="3 8" id="KW-0479">Metal-binding</keyword>
<comment type="caution">
    <text evidence="8">Lacks conserved residue(s) required for the propagation of feature annotation.</text>
</comment>
<evidence type="ECO:0000256" key="3">
    <source>
        <dbReference type="ARBA" id="ARBA00022723"/>
    </source>
</evidence>
<dbReference type="Gene3D" id="3.90.550.10">
    <property type="entry name" value="Spore Coat Polysaccharide Biosynthesis Protein SpsA, Chain A"/>
    <property type="match status" value="1"/>
</dbReference>
<evidence type="ECO:0000256" key="7">
    <source>
        <dbReference type="ARBA" id="ARBA00023150"/>
    </source>
</evidence>
<evidence type="ECO:0000256" key="8">
    <source>
        <dbReference type="HAMAP-Rule" id="MF_00316"/>
    </source>
</evidence>
<feature type="binding site" evidence="8">
    <location>
        <begin position="7"/>
        <end position="9"/>
    </location>
    <ligand>
        <name>GTP</name>
        <dbReference type="ChEBI" id="CHEBI:37565"/>
    </ligand>
</feature>
<dbReference type="Proteomes" id="UP000637769">
    <property type="component" value="Unassembled WGS sequence"/>
</dbReference>
<comment type="cofactor">
    <cofactor evidence="8">
        <name>Mg(2+)</name>
        <dbReference type="ChEBI" id="CHEBI:18420"/>
    </cofactor>
</comment>
<evidence type="ECO:0000256" key="4">
    <source>
        <dbReference type="ARBA" id="ARBA00022741"/>
    </source>
</evidence>
<keyword evidence="11" id="KW-1185">Reference proteome</keyword>
<feature type="binding site" evidence="8">
    <location>
        <position position="66"/>
    </location>
    <ligand>
        <name>GTP</name>
        <dbReference type="ChEBI" id="CHEBI:37565"/>
    </ligand>
</feature>
<dbReference type="EC" id="2.7.7.77" evidence="8"/>
<feature type="binding site" evidence="8">
    <location>
        <position position="20"/>
    </location>
    <ligand>
        <name>GTP</name>
        <dbReference type="ChEBI" id="CHEBI:37565"/>
    </ligand>
</feature>
<comment type="similarity">
    <text evidence="8">Belongs to the MobA family.</text>
</comment>
<dbReference type="InterPro" id="IPR025877">
    <property type="entry name" value="MobA-like_NTP_Trfase"/>
</dbReference>
<keyword evidence="2 8" id="KW-0808">Transferase</keyword>
<comment type="catalytic activity">
    <reaction evidence="8">
        <text>Mo-molybdopterin + GTP + H(+) = Mo-molybdopterin guanine dinucleotide + diphosphate</text>
        <dbReference type="Rhea" id="RHEA:34243"/>
        <dbReference type="ChEBI" id="CHEBI:15378"/>
        <dbReference type="ChEBI" id="CHEBI:33019"/>
        <dbReference type="ChEBI" id="CHEBI:37565"/>
        <dbReference type="ChEBI" id="CHEBI:71302"/>
        <dbReference type="ChEBI" id="CHEBI:71310"/>
        <dbReference type="EC" id="2.7.7.77"/>
    </reaction>
</comment>
<gene>
    <name evidence="8 10" type="primary">mobA</name>
    <name evidence="10" type="ORF">GCM10007207_00840</name>
</gene>
<evidence type="ECO:0000256" key="1">
    <source>
        <dbReference type="ARBA" id="ARBA00022490"/>
    </source>
</evidence>
<dbReference type="HAMAP" id="MF_00316">
    <property type="entry name" value="MobA"/>
    <property type="match status" value="1"/>
</dbReference>
<dbReference type="EMBL" id="BMCH01000001">
    <property type="protein sequence ID" value="GGC19483.1"/>
    <property type="molecule type" value="Genomic_DNA"/>
</dbReference>
<feature type="binding site" evidence="8">
    <location>
        <position position="98"/>
    </location>
    <ligand>
        <name>GTP</name>
        <dbReference type="ChEBI" id="CHEBI:37565"/>
    </ligand>
</feature>
<proteinExistence type="inferred from homology"/>
<sequence>MTHAVILAGGRGSRLGGCDKPLLPLGQGTVLEALLKRLRPQISKTALAIRGDQTVYDSYALPLLRDEFADCGPLAGIISALAWGQSEGASSVLTLPGDTPFIPEDLLHRLSPGPSFAMSLGRTHPLVALWPTNCLPLLRGHVQAALASGDRRQLAVRCFAARLGMRPVSFSDEGGDPFFNVNYPADVEALATRGS</sequence>
<keyword evidence="5 8" id="KW-0460">Magnesium</keyword>
<dbReference type="CDD" id="cd02503">
    <property type="entry name" value="MobA"/>
    <property type="match status" value="1"/>
</dbReference>
<keyword evidence="1 8" id="KW-0963">Cytoplasm</keyword>
<dbReference type="InterPro" id="IPR013482">
    <property type="entry name" value="Molybde_CF_guanTrfase"/>
</dbReference>
<evidence type="ECO:0000313" key="11">
    <source>
        <dbReference type="Proteomes" id="UP000637769"/>
    </source>
</evidence>
<dbReference type="Pfam" id="PF12804">
    <property type="entry name" value="NTP_transf_3"/>
    <property type="match status" value="1"/>
</dbReference>
<evidence type="ECO:0000256" key="2">
    <source>
        <dbReference type="ARBA" id="ARBA00022679"/>
    </source>
</evidence>
<organism evidence="10 11">
    <name type="scientific">Asaia siamensis</name>
    <dbReference type="NCBI Taxonomy" id="110479"/>
    <lineage>
        <taxon>Bacteria</taxon>
        <taxon>Pseudomonadati</taxon>
        <taxon>Pseudomonadota</taxon>
        <taxon>Alphaproteobacteria</taxon>
        <taxon>Acetobacterales</taxon>
        <taxon>Acetobacteraceae</taxon>
        <taxon>Asaia</taxon>
    </lineage>
</organism>
<dbReference type="PANTHER" id="PTHR19136">
    <property type="entry name" value="MOLYBDENUM COFACTOR GUANYLYLTRANSFERASE"/>
    <property type="match status" value="1"/>
</dbReference>
<evidence type="ECO:0000259" key="9">
    <source>
        <dbReference type="Pfam" id="PF12804"/>
    </source>
</evidence>
<dbReference type="InterPro" id="IPR029044">
    <property type="entry name" value="Nucleotide-diphossugar_trans"/>
</dbReference>
<comment type="function">
    <text evidence="8">Transfers a GMP moiety from GTP to Mo-molybdopterin (Mo-MPT) cofactor (Moco or molybdenum cofactor) to form Mo-molybdopterin guanine dinucleotide (Mo-MGD) cofactor.</text>
</comment>
<comment type="subcellular location">
    <subcellularLocation>
        <location evidence="8">Cytoplasm</location>
    </subcellularLocation>
</comment>
<name>A0ABQ1L7N0_9PROT</name>
<feature type="binding site" evidence="8">
    <location>
        <position position="98"/>
    </location>
    <ligand>
        <name>Mg(2+)</name>
        <dbReference type="ChEBI" id="CHEBI:18420"/>
    </ligand>
</feature>
<dbReference type="RefSeq" id="WP_188424513.1">
    <property type="nucleotide sequence ID" value="NZ_BMCH01000001.1"/>
</dbReference>
<feature type="domain" description="MobA-like NTP transferase" evidence="9">
    <location>
        <begin position="4"/>
        <end position="142"/>
    </location>
</feature>
<accession>A0ABQ1L7N0</accession>
<keyword evidence="10" id="KW-0548">Nucleotidyltransferase</keyword>
<keyword evidence="7 8" id="KW-0501">Molybdenum cofactor biosynthesis</keyword>
<comment type="subunit">
    <text evidence="8">Monomer.</text>
</comment>
<evidence type="ECO:0000256" key="5">
    <source>
        <dbReference type="ARBA" id="ARBA00022842"/>
    </source>
</evidence>
<dbReference type="SUPFAM" id="SSF53448">
    <property type="entry name" value="Nucleotide-diphospho-sugar transferases"/>
    <property type="match status" value="1"/>
</dbReference>
<evidence type="ECO:0000313" key="10">
    <source>
        <dbReference type="EMBL" id="GGC19483.1"/>
    </source>
</evidence>
<dbReference type="GO" id="GO:0016779">
    <property type="term" value="F:nucleotidyltransferase activity"/>
    <property type="evidence" value="ECO:0007669"/>
    <property type="project" value="UniProtKB-KW"/>
</dbReference>
<comment type="caution">
    <text evidence="10">The sequence shown here is derived from an EMBL/GenBank/DDBJ whole genome shotgun (WGS) entry which is preliminary data.</text>
</comment>
<protein>
    <recommendedName>
        <fullName evidence="8">Molybdenum cofactor guanylyltransferase</fullName>
        <shortName evidence="8">MoCo guanylyltransferase</shortName>
        <ecNumber evidence="8">2.7.7.77</ecNumber>
    </recommendedName>
    <alternativeName>
        <fullName evidence="8">GTP:molybdopterin guanylyltransferase</fullName>
    </alternativeName>
    <alternativeName>
        <fullName evidence="8">Mo-MPT guanylyltransferase</fullName>
    </alternativeName>
    <alternativeName>
        <fullName evidence="8">Molybdopterin guanylyltransferase</fullName>
    </alternativeName>
    <alternativeName>
        <fullName evidence="8">Molybdopterin-guanine dinucleotide synthase</fullName>
        <shortName evidence="8">MGD synthase</shortName>
    </alternativeName>
</protein>
<keyword evidence="6 8" id="KW-0342">GTP-binding</keyword>
<keyword evidence="4 8" id="KW-0547">Nucleotide-binding</keyword>
<evidence type="ECO:0000256" key="6">
    <source>
        <dbReference type="ARBA" id="ARBA00023134"/>
    </source>
</evidence>
<reference evidence="11" key="1">
    <citation type="journal article" date="2019" name="Int. J. Syst. Evol. Microbiol.">
        <title>The Global Catalogue of Microorganisms (GCM) 10K type strain sequencing project: providing services to taxonomists for standard genome sequencing and annotation.</title>
        <authorList>
            <consortium name="The Broad Institute Genomics Platform"/>
            <consortium name="The Broad Institute Genome Sequencing Center for Infectious Disease"/>
            <person name="Wu L."/>
            <person name="Ma J."/>
        </authorList>
    </citation>
    <scope>NUCLEOTIDE SEQUENCE [LARGE SCALE GENOMIC DNA]</scope>
    <source>
        <strain evidence="11">CCM 7132</strain>
    </source>
</reference>